<proteinExistence type="predicted"/>
<sequence>MRKTTLVAAGAALVLTLTACSGNSATGTAQPAAAGGQSQDGGSRGLASPFTDAIQLASASKKGTEQSKSAKFTMEGTAAGQTISMNGAVSTGSDGTKLSMTSTAAGQTTEMRLVDKVMYIKLPADQRKQLGTDKAWAKISPDGTDPLSQALGGALSQSADQSDPSKMLEQISKAGRIVSSDQTQLNGEQVNHYKVEIDVAKAVDQFAGQVPAAARDKFTKMIKGKDVKIPTDLWVNKDNLPVQVTMDQGPMMKALGAPGSGEAKFTAKYTDWGTQVDVAAPPADQVVDLGELMKKAGR</sequence>
<evidence type="ECO:0000256" key="1">
    <source>
        <dbReference type="SAM" id="MobiDB-lite"/>
    </source>
</evidence>
<feature type="region of interest" description="Disordered" evidence="1">
    <location>
        <begin position="26"/>
        <end position="48"/>
    </location>
</feature>
<accession>A0A428X2S9</accession>
<name>A0A428X2S9_AMYBA</name>
<dbReference type="EMBL" id="QHHU01000003">
    <property type="protein sequence ID" value="RSM49638.1"/>
    <property type="molecule type" value="Genomic_DNA"/>
</dbReference>
<evidence type="ECO:0000256" key="2">
    <source>
        <dbReference type="SAM" id="SignalP"/>
    </source>
</evidence>
<dbReference type="PROSITE" id="PS51257">
    <property type="entry name" value="PROKAR_LIPOPROTEIN"/>
    <property type="match status" value="1"/>
</dbReference>
<feature type="signal peptide" evidence="2">
    <location>
        <begin position="1"/>
        <end position="21"/>
    </location>
</feature>
<dbReference type="Proteomes" id="UP000286716">
    <property type="component" value="Unassembled WGS sequence"/>
</dbReference>
<dbReference type="Gene3D" id="2.50.20.20">
    <property type="match status" value="1"/>
</dbReference>
<gene>
    <name evidence="3" type="ORF">DMA12_04275</name>
</gene>
<evidence type="ECO:0008006" key="5">
    <source>
        <dbReference type="Google" id="ProtNLM"/>
    </source>
</evidence>
<feature type="chain" id="PRO_5039672015" description="LppX_LprAFG lipoprotein" evidence="2">
    <location>
        <begin position="22"/>
        <end position="298"/>
    </location>
</feature>
<dbReference type="AlphaFoldDB" id="A0A428X2S9"/>
<keyword evidence="4" id="KW-1185">Reference proteome</keyword>
<comment type="caution">
    <text evidence="3">The sequence shown here is derived from an EMBL/GenBank/DDBJ whole genome shotgun (WGS) entry which is preliminary data.</text>
</comment>
<reference evidence="3 4" key="1">
    <citation type="submission" date="2018-05" db="EMBL/GenBank/DDBJ databases">
        <title>Evolution of GPA BGCs.</title>
        <authorList>
            <person name="Waglechner N."/>
            <person name="Wright G.D."/>
        </authorList>
    </citation>
    <scope>NUCLEOTIDE SEQUENCE [LARGE SCALE GENOMIC DNA]</scope>
    <source>
        <strain evidence="3 4">DSM 5908</strain>
    </source>
</reference>
<dbReference type="OrthoDB" id="3427828at2"/>
<dbReference type="InterPro" id="IPR029046">
    <property type="entry name" value="LolA/LolB/LppX"/>
</dbReference>
<dbReference type="SUPFAM" id="SSF89392">
    <property type="entry name" value="Prokaryotic lipoproteins and lipoprotein localization factors"/>
    <property type="match status" value="1"/>
</dbReference>
<evidence type="ECO:0000313" key="3">
    <source>
        <dbReference type="EMBL" id="RSM49638.1"/>
    </source>
</evidence>
<evidence type="ECO:0000313" key="4">
    <source>
        <dbReference type="Proteomes" id="UP000286716"/>
    </source>
</evidence>
<protein>
    <recommendedName>
        <fullName evidence="5">LppX_LprAFG lipoprotein</fullName>
    </recommendedName>
</protein>
<keyword evidence="2" id="KW-0732">Signal</keyword>
<organism evidence="3 4">
    <name type="scientific">Amycolatopsis balhimycina DSM 5908</name>
    <dbReference type="NCBI Taxonomy" id="1081091"/>
    <lineage>
        <taxon>Bacteria</taxon>
        <taxon>Bacillati</taxon>
        <taxon>Actinomycetota</taxon>
        <taxon>Actinomycetes</taxon>
        <taxon>Pseudonocardiales</taxon>
        <taxon>Pseudonocardiaceae</taxon>
        <taxon>Amycolatopsis</taxon>
    </lineage>
</organism>
<feature type="compositionally biased region" description="Low complexity" evidence="1">
    <location>
        <begin position="26"/>
        <end position="37"/>
    </location>
</feature>
<dbReference type="RefSeq" id="WP_020641135.1">
    <property type="nucleotide sequence ID" value="NZ_QHHU01000003.1"/>
</dbReference>